<evidence type="ECO:0008006" key="4">
    <source>
        <dbReference type="Google" id="ProtNLM"/>
    </source>
</evidence>
<dbReference type="InterPro" id="IPR011250">
    <property type="entry name" value="OMP/PagP_B-barrel"/>
</dbReference>
<dbReference type="EMBL" id="LR590484">
    <property type="protein sequence ID" value="VTR34616.1"/>
    <property type="molecule type" value="Genomic_DNA"/>
</dbReference>
<proteinExistence type="predicted"/>
<protein>
    <recommendedName>
        <fullName evidence="4">Outer membrane protein beta-barrel domain-containing protein</fullName>
    </recommendedName>
</protein>
<sequence length="171" mass="17990">MNPIKTIGAAAMVLLLGSNNSFAQSFKQGDKLLNGGVGIGGGLGIPVGVSYEQAVSDRISVGGYLAYARKKESYNEYGEWKYSYVLAAARGSYHLKVNSERFDPYGGAMLGYNVASVKWSGDGSEPVSASAGGFMWGVHIGTRYWASQKVGALAELGYGATVLNVGVAFKL</sequence>
<gene>
    <name evidence="2" type="ORF">NCTC11429_01360</name>
</gene>
<dbReference type="KEGG" id="stha:NCTC11429_01360"/>
<dbReference type="GeneID" id="78462130"/>
<dbReference type="Proteomes" id="UP000308196">
    <property type="component" value="Chromosome"/>
</dbReference>
<evidence type="ECO:0000256" key="1">
    <source>
        <dbReference type="SAM" id="SignalP"/>
    </source>
</evidence>
<name>A0A4U9UMD3_9SPHI</name>
<reference evidence="2 3" key="1">
    <citation type="submission" date="2019-05" db="EMBL/GenBank/DDBJ databases">
        <authorList>
            <consortium name="Pathogen Informatics"/>
        </authorList>
    </citation>
    <scope>NUCLEOTIDE SEQUENCE [LARGE SCALE GENOMIC DNA]</scope>
    <source>
        <strain evidence="2 3">NCTC11429</strain>
    </source>
</reference>
<feature type="chain" id="PRO_5020919028" description="Outer membrane protein beta-barrel domain-containing protein" evidence="1">
    <location>
        <begin position="24"/>
        <end position="171"/>
    </location>
</feature>
<dbReference type="STRING" id="1123265.GCA_000686625_01798"/>
<organism evidence="2 3">
    <name type="scientific">Sphingobacterium thalpophilum</name>
    <dbReference type="NCBI Taxonomy" id="259"/>
    <lineage>
        <taxon>Bacteria</taxon>
        <taxon>Pseudomonadati</taxon>
        <taxon>Bacteroidota</taxon>
        <taxon>Sphingobacteriia</taxon>
        <taxon>Sphingobacteriales</taxon>
        <taxon>Sphingobacteriaceae</taxon>
        <taxon>Sphingobacterium</taxon>
    </lineage>
</organism>
<dbReference type="Gene3D" id="2.40.160.20">
    <property type="match status" value="1"/>
</dbReference>
<keyword evidence="1" id="KW-0732">Signal</keyword>
<feature type="signal peptide" evidence="1">
    <location>
        <begin position="1"/>
        <end position="23"/>
    </location>
</feature>
<dbReference type="AlphaFoldDB" id="A0A4U9UMD3"/>
<dbReference type="SUPFAM" id="SSF56925">
    <property type="entry name" value="OMPA-like"/>
    <property type="match status" value="1"/>
</dbReference>
<dbReference type="RefSeq" id="WP_051606675.1">
    <property type="nucleotide sequence ID" value="NZ_LR590484.1"/>
</dbReference>
<evidence type="ECO:0000313" key="3">
    <source>
        <dbReference type="Proteomes" id="UP000308196"/>
    </source>
</evidence>
<evidence type="ECO:0000313" key="2">
    <source>
        <dbReference type="EMBL" id="VTR34616.1"/>
    </source>
</evidence>
<accession>A0A4U9UMD3</accession>